<evidence type="ECO:0000313" key="2">
    <source>
        <dbReference type="EMBL" id="CAG7820222.1"/>
    </source>
</evidence>
<organism evidence="2 3">
    <name type="scientific">Allacma fusca</name>
    <dbReference type="NCBI Taxonomy" id="39272"/>
    <lineage>
        <taxon>Eukaryota</taxon>
        <taxon>Metazoa</taxon>
        <taxon>Ecdysozoa</taxon>
        <taxon>Arthropoda</taxon>
        <taxon>Hexapoda</taxon>
        <taxon>Collembola</taxon>
        <taxon>Symphypleona</taxon>
        <taxon>Sminthuridae</taxon>
        <taxon>Allacma</taxon>
    </lineage>
</organism>
<dbReference type="EMBL" id="CAJVCH010473227">
    <property type="protein sequence ID" value="CAG7820222.1"/>
    <property type="molecule type" value="Genomic_DNA"/>
</dbReference>
<keyword evidence="3" id="KW-1185">Reference proteome</keyword>
<evidence type="ECO:0000256" key="1">
    <source>
        <dbReference type="SAM" id="MobiDB-lite"/>
    </source>
</evidence>
<reference evidence="2" key="1">
    <citation type="submission" date="2021-06" db="EMBL/GenBank/DDBJ databases">
        <authorList>
            <person name="Hodson N. C."/>
            <person name="Mongue J. A."/>
            <person name="Jaron S. K."/>
        </authorList>
    </citation>
    <scope>NUCLEOTIDE SEQUENCE</scope>
</reference>
<gene>
    <name evidence="2" type="ORF">AFUS01_LOCUS30625</name>
</gene>
<evidence type="ECO:0000313" key="3">
    <source>
        <dbReference type="Proteomes" id="UP000708208"/>
    </source>
</evidence>
<feature type="non-terminal residue" evidence="2">
    <location>
        <position position="1"/>
    </location>
</feature>
<dbReference type="AlphaFoldDB" id="A0A8J2KPN5"/>
<proteinExistence type="predicted"/>
<feature type="compositionally biased region" description="Polar residues" evidence="1">
    <location>
        <begin position="28"/>
        <end position="42"/>
    </location>
</feature>
<comment type="caution">
    <text evidence="2">The sequence shown here is derived from an EMBL/GenBank/DDBJ whole genome shotgun (WGS) entry which is preliminary data.</text>
</comment>
<feature type="region of interest" description="Disordered" evidence="1">
    <location>
        <begin position="168"/>
        <end position="219"/>
    </location>
</feature>
<dbReference type="Proteomes" id="UP000708208">
    <property type="component" value="Unassembled WGS sequence"/>
</dbReference>
<feature type="region of interest" description="Disordered" evidence="1">
    <location>
        <begin position="111"/>
        <end position="152"/>
    </location>
</feature>
<name>A0A8J2KPN5_9HEXA</name>
<feature type="compositionally biased region" description="Low complexity" evidence="1">
    <location>
        <begin position="130"/>
        <end position="151"/>
    </location>
</feature>
<feature type="compositionally biased region" description="Acidic residues" evidence="1">
    <location>
        <begin position="200"/>
        <end position="219"/>
    </location>
</feature>
<sequence length="256" mass="28854">APTRRTFLKRSSPSPLFISQKLRKDTMSSHSSQSQGVEKTPTNMDELYGIIQEMRSWDYEHMQAWFEETLGDVEYAQPIFEEFFKPGSDPAQLPQFKNVFFEFATHVISEMESESVTSEEPSSGDDDVSESTAAECSSSSSSSSSCEGSPRSTRRSLKLRYFSRQKPATLMDGSDADDEMTDSANSSMDQDSLHASVDAESSESSEEENIADSSFEEDDVTIRRAFKRPRIHTEPIIVNLSSLGPFHQCNTWDCRW</sequence>
<protein>
    <submittedName>
        <fullName evidence="2">Uncharacterized protein</fullName>
    </submittedName>
</protein>
<feature type="region of interest" description="Disordered" evidence="1">
    <location>
        <begin position="22"/>
        <end position="42"/>
    </location>
</feature>
<accession>A0A8J2KPN5</accession>